<dbReference type="SFLD" id="SFLDS00005">
    <property type="entry name" value="Isoprenoid_Synthase_Type_I"/>
    <property type="match status" value="1"/>
</dbReference>
<keyword evidence="5" id="KW-0460">Magnesium</keyword>
<dbReference type="GO" id="GO:0046872">
    <property type="term" value="F:metal ion binding"/>
    <property type="evidence" value="ECO:0007669"/>
    <property type="project" value="UniProtKB-KW"/>
</dbReference>
<dbReference type="PANTHER" id="PTHR12001">
    <property type="entry name" value="GERANYLGERANYL PYROPHOSPHATE SYNTHASE"/>
    <property type="match status" value="1"/>
</dbReference>
<name>A0A7C4E1R8_CALS0</name>
<dbReference type="InterPro" id="IPR008949">
    <property type="entry name" value="Isoprenoid_synthase_dom_sf"/>
</dbReference>
<dbReference type="EMBL" id="DRXG01000078">
    <property type="protein sequence ID" value="HHN52364.1"/>
    <property type="molecule type" value="Genomic_DNA"/>
</dbReference>
<keyword evidence="4" id="KW-0479">Metal-binding</keyword>
<dbReference type="PROSITE" id="PS00723">
    <property type="entry name" value="POLYPRENYL_SYNTHASE_1"/>
    <property type="match status" value="1"/>
</dbReference>
<dbReference type="AlphaFoldDB" id="A0A7C4E1R8"/>
<dbReference type="PANTHER" id="PTHR12001:SF85">
    <property type="entry name" value="SHORT CHAIN ISOPRENYL DIPHOSPHATE SYNTHASE"/>
    <property type="match status" value="1"/>
</dbReference>
<gene>
    <name evidence="9" type="ORF">ENM30_03515</name>
    <name evidence="8" type="ORF">ENT82_03930</name>
    <name evidence="7" type="ORF">ENU43_07055</name>
</gene>
<protein>
    <recommendedName>
        <fullName evidence="10">Polyprenyl synthetase family protein</fullName>
    </recommendedName>
</protein>
<proteinExistence type="inferred from homology"/>
<evidence type="ECO:0000256" key="2">
    <source>
        <dbReference type="ARBA" id="ARBA00006706"/>
    </source>
</evidence>
<evidence type="ECO:0008006" key="10">
    <source>
        <dbReference type="Google" id="ProtNLM"/>
    </source>
</evidence>
<dbReference type="InterPro" id="IPR033749">
    <property type="entry name" value="Polyprenyl_synt_CS"/>
</dbReference>
<dbReference type="EMBL" id="DTAD01000036">
    <property type="protein sequence ID" value="HGN90262.1"/>
    <property type="molecule type" value="Genomic_DNA"/>
</dbReference>
<comment type="cofactor">
    <cofactor evidence="1">
        <name>Mg(2+)</name>
        <dbReference type="ChEBI" id="CHEBI:18420"/>
    </cofactor>
</comment>
<accession>A0A7C4E1R8</accession>
<reference evidence="8" key="1">
    <citation type="journal article" date="2020" name="mSystems">
        <title>Genome- and Community-Level Interaction Insights into Carbon Utilization and Element Cycling Functions of Hydrothermarchaeota in Hydrothermal Sediment.</title>
        <authorList>
            <person name="Zhou Z."/>
            <person name="Liu Y."/>
            <person name="Xu W."/>
            <person name="Pan J."/>
            <person name="Luo Z.H."/>
            <person name="Li M."/>
        </authorList>
    </citation>
    <scope>NUCLEOTIDE SEQUENCE [LARGE SCALE GENOMIC DNA]</scope>
    <source>
        <strain evidence="9">SpSt-1073</strain>
        <strain evidence="8">SpSt-613</strain>
        <strain evidence="7">SpSt-669</strain>
    </source>
</reference>
<keyword evidence="3 6" id="KW-0808">Transferase</keyword>
<evidence type="ECO:0000256" key="5">
    <source>
        <dbReference type="ARBA" id="ARBA00022842"/>
    </source>
</evidence>
<dbReference type="GO" id="GO:0004659">
    <property type="term" value="F:prenyltransferase activity"/>
    <property type="evidence" value="ECO:0007669"/>
    <property type="project" value="InterPro"/>
</dbReference>
<evidence type="ECO:0000256" key="3">
    <source>
        <dbReference type="ARBA" id="ARBA00022679"/>
    </source>
</evidence>
<evidence type="ECO:0000313" key="7">
    <source>
        <dbReference type="EMBL" id="HGL41403.1"/>
    </source>
</evidence>
<dbReference type="Gene3D" id="1.10.600.10">
    <property type="entry name" value="Farnesyl Diphosphate Synthase"/>
    <property type="match status" value="1"/>
</dbReference>
<dbReference type="InterPro" id="IPR000092">
    <property type="entry name" value="Polyprenyl_synt"/>
</dbReference>
<evidence type="ECO:0000256" key="1">
    <source>
        <dbReference type="ARBA" id="ARBA00001946"/>
    </source>
</evidence>
<evidence type="ECO:0000256" key="4">
    <source>
        <dbReference type="ARBA" id="ARBA00022723"/>
    </source>
</evidence>
<evidence type="ECO:0000256" key="6">
    <source>
        <dbReference type="RuleBase" id="RU004466"/>
    </source>
</evidence>
<organism evidence="8">
    <name type="scientific">Caldiarchaeum subterraneum</name>
    <dbReference type="NCBI Taxonomy" id="311458"/>
    <lineage>
        <taxon>Archaea</taxon>
        <taxon>Nitrososphaerota</taxon>
        <taxon>Candidatus Caldarchaeales</taxon>
        <taxon>Candidatus Caldarchaeaceae</taxon>
        <taxon>Candidatus Caldarchaeum</taxon>
    </lineage>
</organism>
<comment type="caution">
    <text evidence="8">The sequence shown here is derived from an EMBL/GenBank/DDBJ whole genome shotgun (WGS) entry which is preliminary data.</text>
</comment>
<dbReference type="GO" id="GO:0008299">
    <property type="term" value="P:isoprenoid biosynthetic process"/>
    <property type="evidence" value="ECO:0007669"/>
    <property type="project" value="InterPro"/>
</dbReference>
<evidence type="ECO:0000313" key="8">
    <source>
        <dbReference type="EMBL" id="HGN90262.1"/>
    </source>
</evidence>
<dbReference type="Pfam" id="PF00348">
    <property type="entry name" value="polyprenyl_synt"/>
    <property type="match status" value="1"/>
</dbReference>
<dbReference type="EMBL" id="DTCM01000085">
    <property type="protein sequence ID" value="HGL41403.1"/>
    <property type="molecule type" value="Genomic_DNA"/>
</dbReference>
<sequence>MAASLQETDTATLVETLRHDLETRLREKIEGRPDSHLIERAVRGGKRLRPILLLTVFKALGGTDYTKALDVAVALELAHSASLVHDDIVDFDKTRRGRVSLWYQIGAGKAIIQGHRIINLAFNIVLDIGEEMTRIFVEAWDRASKGILDEVVNKAALTERLYLLMIREKTASLFEAAARAGAVLAGASPDMVQLMRRYGSEVGTVYQLADDLTENIKRKSLGRIYFLTHEMRERLIHLLVATKTKQIRKLYRAVTPYTPQEEFMKRQIVERIRSAVNLAGDERIPESAYKILLKELPWMFVKQMLREGGKRV</sequence>
<dbReference type="SUPFAM" id="SSF48576">
    <property type="entry name" value="Terpenoid synthases"/>
    <property type="match status" value="1"/>
</dbReference>
<evidence type="ECO:0000313" key="9">
    <source>
        <dbReference type="EMBL" id="HHN52364.1"/>
    </source>
</evidence>
<comment type="similarity">
    <text evidence="2 6">Belongs to the FPP/GGPP synthase family.</text>
</comment>